<dbReference type="AlphaFoldDB" id="A0A7T0G318"/>
<proteinExistence type="predicted"/>
<dbReference type="Pfam" id="PF13432">
    <property type="entry name" value="TPR_16"/>
    <property type="match status" value="1"/>
</dbReference>
<dbReference type="SMART" id="SM00028">
    <property type="entry name" value="TPR"/>
    <property type="match status" value="3"/>
</dbReference>
<evidence type="ECO:0000256" key="1">
    <source>
        <dbReference type="PROSITE-ProRule" id="PRU00339"/>
    </source>
</evidence>
<protein>
    <submittedName>
        <fullName evidence="3">Tetratricopeptide repeat protein</fullName>
    </submittedName>
</protein>
<evidence type="ECO:0000256" key="2">
    <source>
        <dbReference type="SAM" id="SignalP"/>
    </source>
</evidence>
<reference evidence="4" key="1">
    <citation type="submission" date="2020-02" db="EMBL/GenBank/DDBJ databases">
        <title>Genomic and physiological characterization of two novel Nitrospinaceae genera.</title>
        <authorList>
            <person name="Mueller A.J."/>
            <person name="Jung M.-Y."/>
            <person name="Strachan C.R."/>
            <person name="Herbold C.W."/>
            <person name="Kirkegaard R.H."/>
            <person name="Daims H."/>
        </authorList>
    </citation>
    <scope>NUCLEOTIDE SEQUENCE [LARGE SCALE GENOMIC DNA]</scope>
</reference>
<keyword evidence="2" id="KW-0732">Signal</keyword>
<keyword evidence="1" id="KW-0802">TPR repeat</keyword>
<dbReference type="PANTHER" id="PTHR12558">
    <property type="entry name" value="CELL DIVISION CYCLE 16,23,27"/>
    <property type="match status" value="1"/>
</dbReference>
<dbReference type="InterPro" id="IPR011990">
    <property type="entry name" value="TPR-like_helical_dom_sf"/>
</dbReference>
<accession>A0A7T0G318</accession>
<dbReference type="InterPro" id="IPR019734">
    <property type="entry name" value="TPR_rpt"/>
</dbReference>
<evidence type="ECO:0000313" key="3">
    <source>
        <dbReference type="EMBL" id="QPJ64848.1"/>
    </source>
</evidence>
<dbReference type="SUPFAM" id="SSF48452">
    <property type="entry name" value="TPR-like"/>
    <property type="match status" value="1"/>
</dbReference>
<gene>
    <name evidence="3" type="ORF">G3M78_05390</name>
</gene>
<name>A0A7T0G318_9BACT</name>
<dbReference type="EMBL" id="CP048620">
    <property type="protein sequence ID" value="QPJ64848.1"/>
    <property type="molecule type" value="Genomic_DNA"/>
</dbReference>
<feature type="repeat" description="TPR" evidence="1">
    <location>
        <begin position="96"/>
        <end position="129"/>
    </location>
</feature>
<dbReference type="PROSITE" id="PS50005">
    <property type="entry name" value="TPR"/>
    <property type="match status" value="1"/>
</dbReference>
<dbReference type="Proteomes" id="UP000594464">
    <property type="component" value="Chromosome"/>
</dbReference>
<feature type="chain" id="PRO_5032470118" evidence="2">
    <location>
        <begin position="23"/>
        <end position="212"/>
    </location>
</feature>
<dbReference type="PANTHER" id="PTHR12558:SF13">
    <property type="entry name" value="CELL DIVISION CYCLE PROTEIN 27 HOMOLOG"/>
    <property type="match status" value="1"/>
</dbReference>
<organism evidence="3 4">
    <name type="scientific">Candidatus Nitrohelix vancouverensis</name>
    <dbReference type="NCBI Taxonomy" id="2705534"/>
    <lineage>
        <taxon>Bacteria</taxon>
        <taxon>Pseudomonadati</taxon>
        <taxon>Nitrospinota/Tectimicrobiota group</taxon>
        <taxon>Nitrospinota</taxon>
        <taxon>Nitrospinia</taxon>
        <taxon>Nitrospinales</taxon>
        <taxon>Nitrospinaceae</taxon>
        <taxon>Candidatus Nitrohelix</taxon>
    </lineage>
</organism>
<sequence length="212" mass="24351">MTNFFRWCTIFLILLATTTAQAESLTGLYNEAEVLEKDGFYSEAAEAYEKVLKAQAKGEEAHLARLKLSSLYLRLFRLQEGVEKAREVAEQDPENFDAFFHLANAYAVMKRYPEAAEAFGKTAQIRPDEGLGLMGQALAMFADNKLDAAVELVLKAKDLFKKKRNIPWHRNARIMVNQMNNFEKYPDSFAHLWLENNFKLIAETYQKAIFNH</sequence>
<feature type="signal peptide" evidence="2">
    <location>
        <begin position="1"/>
        <end position="22"/>
    </location>
</feature>
<evidence type="ECO:0000313" key="4">
    <source>
        <dbReference type="Proteomes" id="UP000594464"/>
    </source>
</evidence>
<dbReference type="KEGG" id="nva:G3M78_05390"/>
<dbReference type="Gene3D" id="1.25.40.10">
    <property type="entry name" value="Tetratricopeptide repeat domain"/>
    <property type="match status" value="1"/>
</dbReference>